<dbReference type="NCBIfam" id="TIGR02444">
    <property type="entry name" value="TIGR02444 family protein"/>
    <property type="match status" value="1"/>
</dbReference>
<evidence type="ECO:0000313" key="2">
    <source>
        <dbReference type="EMBL" id="UPQ83253.1"/>
    </source>
</evidence>
<evidence type="ECO:0000256" key="1">
    <source>
        <dbReference type="SAM" id="Coils"/>
    </source>
</evidence>
<name>A0ABY4KQW2_9PSED</name>
<dbReference type="Proteomes" id="UP000831189">
    <property type="component" value="Chromosome"/>
</dbReference>
<reference evidence="2 3" key="1">
    <citation type="submission" date="2022-04" db="EMBL/GenBank/DDBJ databases">
        <title>Pseudomonas knackmussii B09-2.</title>
        <authorList>
            <person name="Deng Y."/>
        </authorList>
    </citation>
    <scope>NUCLEOTIDE SEQUENCE [LARGE SCALE GENOMIC DNA]</scope>
    <source>
        <strain evidence="2 3">B09-2</strain>
    </source>
</reference>
<feature type="coiled-coil region" evidence="1">
    <location>
        <begin position="82"/>
        <end position="109"/>
    </location>
</feature>
<organism evidence="2 3">
    <name type="scientific">Pseudomonas knackmussii</name>
    <dbReference type="NCBI Taxonomy" id="65741"/>
    <lineage>
        <taxon>Bacteria</taxon>
        <taxon>Pseudomonadati</taxon>
        <taxon>Pseudomonadota</taxon>
        <taxon>Gammaproteobacteria</taxon>
        <taxon>Pseudomonadales</taxon>
        <taxon>Pseudomonadaceae</taxon>
        <taxon>Pseudomonas</taxon>
    </lineage>
</organism>
<dbReference type="EMBL" id="CP096208">
    <property type="protein sequence ID" value="UPQ83253.1"/>
    <property type="molecule type" value="Genomic_DNA"/>
</dbReference>
<gene>
    <name evidence="2" type="ORF">M0M42_02220</name>
</gene>
<sequence>MKRDDLWSFALGCYAQPGVEAACLELQSAGADVCLLLTGAWLEHRGISCDEARLERLRAISDDWRTQVVAPLRSVRQSWRQQATLDEELAGLRARVKALELDAENVQLRRLQSVAEQWPAGHDSTGWLDRLCAGLEGDTRVAVQLLRRAATAQLMGDD</sequence>
<dbReference type="InterPro" id="IPR012659">
    <property type="entry name" value="CHP02444"/>
</dbReference>
<dbReference type="Pfam" id="PF09523">
    <property type="entry name" value="DUF2390"/>
    <property type="match status" value="1"/>
</dbReference>
<proteinExistence type="predicted"/>
<keyword evidence="3" id="KW-1185">Reference proteome</keyword>
<evidence type="ECO:0000313" key="3">
    <source>
        <dbReference type="Proteomes" id="UP000831189"/>
    </source>
</evidence>
<protein>
    <submittedName>
        <fullName evidence="2">TIGR02444 family protein</fullName>
    </submittedName>
</protein>
<accession>A0ABY4KQW2</accession>
<keyword evidence="1" id="KW-0175">Coiled coil</keyword>